<dbReference type="GO" id="GO:0009103">
    <property type="term" value="P:lipopolysaccharide biosynthetic process"/>
    <property type="evidence" value="ECO:0007669"/>
    <property type="project" value="UniProtKB-KW"/>
</dbReference>
<evidence type="ECO:0000256" key="1">
    <source>
        <dbReference type="ARBA" id="ARBA00005068"/>
    </source>
</evidence>
<protein>
    <recommendedName>
        <fullName evidence="4">Glycosyl transferase family 25 domain-containing protein</fullName>
    </recommendedName>
</protein>
<dbReference type="CDD" id="cd06532">
    <property type="entry name" value="Glyco_transf_25"/>
    <property type="match status" value="1"/>
</dbReference>
<evidence type="ECO:0000259" key="4">
    <source>
        <dbReference type="Pfam" id="PF01755"/>
    </source>
</evidence>
<dbReference type="AlphaFoldDB" id="A0A2N9X9Q1"/>
<feature type="domain" description="Glycosyl transferase family 25" evidence="4">
    <location>
        <begin position="5"/>
        <end position="149"/>
    </location>
</feature>
<reference evidence="5" key="1">
    <citation type="journal article" date="2017" name="MBio">
        <title>Type VI secretion-mediated competition in the bee gut microbiome.</title>
        <authorList>
            <person name="Steele M.I."/>
            <person name="Kwong W.K."/>
            <person name="Powell J.E."/>
            <person name="Whiteley M."/>
            <person name="Moran N.A."/>
        </authorList>
    </citation>
    <scope>NUCLEOTIDE SEQUENCE [LARGE SCALE GENOMIC DNA]</scope>
    <source>
        <strain evidence="5">WkB273</strain>
    </source>
</reference>
<evidence type="ECO:0000313" key="6">
    <source>
        <dbReference type="Proteomes" id="UP000230202"/>
    </source>
</evidence>
<comment type="pathway">
    <text evidence="2">Glycan metabolism; lacto-N-neotetraose biosynthesis.</text>
</comment>
<proteinExistence type="predicted"/>
<dbReference type="EMBL" id="MEIL01000016">
    <property type="protein sequence ID" value="PIT41573.1"/>
    <property type="molecule type" value="Genomic_DNA"/>
</dbReference>
<dbReference type="Pfam" id="PF01755">
    <property type="entry name" value="Glyco_transf_25"/>
    <property type="match status" value="1"/>
</dbReference>
<dbReference type="UniPathway" id="UPA00501"/>
<gene>
    <name evidence="5" type="ORF">BHC54_01860</name>
</gene>
<name>A0A2N9X9Q1_9NEIS</name>
<comment type="pathway">
    <text evidence="1">Bacterial outer membrane biogenesis; lipooligosaccharide biosynthesis.</text>
</comment>
<organism evidence="5 6">
    <name type="scientific">Snodgrassella alvi</name>
    <dbReference type="NCBI Taxonomy" id="1196083"/>
    <lineage>
        <taxon>Bacteria</taxon>
        <taxon>Pseudomonadati</taxon>
        <taxon>Pseudomonadota</taxon>
        <taxon>Betaproteobacteria</taxon>
        <taxon>Neisseriales</taxon>
        <taxon>Neisseriaceae</taxon>
        <taxon>Snodgrassella</taxon>
    </lineage>
</organism>
<evidence type="ECO:0000256" key="2">
    <source>
        <dbReference type="ARBA" id="ARBA00005222"/>
    </source>
</evidence>
<evidence type="ECO:0000256" key="3">
    <source>
        <dbReference type="ARBA" id="ARBA00022985"/>
    </source>
</evidence>
<dbReference type="InterPro" id="IPR002654">
    <property type="entry name" value="Glyco_trans_25"/>
</dbReference>
<dbReference type="Proteomes" id="UP000230202">
    <property type="component" value="Unassembled WGS sequence"/>
</dbReference>
<keyword evidence="3" id="KW-0448">Lipopolysaccharide biosynthesis</keyword>
<dbReference type="UniPathway" id="UPA00820"/>
<sequence length="252" mass="29080">MRFQRQQLTHLQIPMRRLDAVSTKDILSDQYEHQANGWERKLRPAELACFLSHKAAWQFVLETGQPWLILEDDALLSHKTAELLTTISSTTCELDYVNLETRHRRKWLDRKSLALIAGYELRRLYQDRTGAAAYVLFPSGARKLLNRAQFAAPALADAFLCRSYDLNGWQVYPAAAIQLDQCANYGLNPPVSFVSTITPENNVKPQANHFYHYLCFKYRRLAAQLRMGCRQLSVSRCAQRLMVPIIQSDFEE</sequence>
<accession>A0A2N9X9Q1</accession>
<keyword evidence="6" id="KW-1185">Reference proteome</keyword>
<comment type="caution">
    <text evidence="5">The sequence shown here is derived from an EMBL/GenBank/DDBJ whole genome shotgun (WGS) entry which is preliminary data.</text>
</comment>
<evidence type="ECO:0000313" key="5">
    <source>
        <dbReference type="EMBL" id="PIT41573.1"/>
    </source>
</evidence>